<feature type="transmembrane region" description="Helical" evidence="1">
    <location>
        <begin position="39"/>
        <end position="59"/>
    </location>
</feature>
<keyword evidence="3" id="KW-1185">Reference proteome</keyword>
<feature type="transmembrane region" description="Helical" evidence="1">
    <location>
        <begin position="79"/>
        <end position="98"/>
    </location>
</feature>
<proteinExistence type="predicted"/>
<dbReference type="AlphaFoldDB" id="A0A232LNI0"/>
<keyword evidence="1" id="KW-1133">Transmembrane helix</keyword>
<evidence type="ECO:0000313" key="3">
    <source>
        <dbReference type="Proteomes" id="UP000243515"/>
    </source>
</evidence>
<reference evidence="2 3" key="1">
    <citation type="journal article" date="2015" name="Environ. Microbiol.">
        <title>Metagenome sequence of Elaphomyces granulatus from sporocarp tissue reveals Ascomycota ectomycorrhizal fingerprints of genome expansion and a Proteobacteria-rich microbiome.</title>
        <authorList>
            <person name="Quandt C.A."/>
            <person name="Kohler A."/>
            <person name="Hesse C.N."/>
            <person name="Sharpton T.J."/>
            <person name="Martin F."/>
            <person name="Spatafora J.W."/>
        </authorList>
    </citation>
    <scope>NUCLEOTIDE SEQUENCE [LARGE SCALE GENOMIC DNA]</scope>
    <source>
        <strain evidence="2 3">OSC145934</strain>
    </source>
</reference>
<dbReference type="EMBL" id="NPHW01006528">
    <property type="protein sequence ID" value="OXV05720.1"/>
    <property type="molecule type" value="Genomic_DNA"/>
</dbReference>
<keyword evidence="1" id="KW-0472">Membrane</keyword>
<accession>A0A232LNI0</accession>
<organism evidence="2 3">
    <name type="scientific">Elaphomyces granulatus</name>
    <dbReference type="NCBI Taxonomy" id="519963"/>
    <lineage>
        <taxon>Eukaryota</taxon>
        <taxon>Fungi</taxon>
        <taxon>Dikarya</taxon>
        <taxon>Ascomycota</taxon>
        <taxon>Pezizomycotina</taxon>
        <taxon>Eurotiomycetes</taxon>
        <taxon>Eurotiomycetidae</taxon>
        <taxon>Eurotiales</taxon>
        <taxon>Elaphomycetaceae</taxon>
        <taxon>Elaphomyces</taxon>
    </lineage>
</organism>
<protein>
    <submittedName>
        <fullName evidence="2">Uncharacterized protein</fullName>
    </submittedName>
</protein>
<dbReference type="OrthoDB" id="5306317at2759"/>
<keyword evidence="1" id="KW-0812">Transmembrane</keyword>
<dbReference type="Proteomes" id="UP000243515">
    <property type="component" value="Unassembled WGS sequence"/>
</dbReference>
<name>A0A232LNI0_9EURO</name>
<feature type="transmembrane region" description="Helical" evidence="1">
    <location>
        <begin position="12"/>
        <end position="32"/>
    </location>
</feature>
<evidence type="ECO:0000313" key="2">
    <source>
        <dbReference type="EMBL" id="OXV05720.1"/>
    </source>
</evidence>
<comment type="caution">
    <text evidence="2">The sequence shown here is derived from an EMBL/GenBank/DDBJ whole genome shotgun (WGS) entry which is preliminary data.</text>
</comment>
<evidence type="ECO:0000256" key="1">
    <source>
        <dbReference type="SAM" id="Phobius"/>
    </source>
</evidence>
<gene>
    <name evidence="2" type="ORF">Egran_06512</name>
</gene>
<feature type="transmembrane region" description="Helical" evidence="1">
    <location>
        <begin position="147"/>
        <end position="166"/>
    </location>
</feature>
<sequence>MSTVPYFELSWAILSTIGMLNVFFGIMVVSITMISPISLVPIVVSAAGAVANGLCYYAYYASYPKVPTAVASAFADALWLVQEAGMSFYSYLILVHILQRRQRLIFVGLFWTIIAALVTIRAVILATRVRLNISNRQDLQPFIDHLHVGYFTMIALIECLSAFFLLQKLAAARQQSLEAAAKPGLFQYLMRSTEIRLSVLALVGISRAITYSFQDTSQSATGVAGQIDRFVYTLECVFPVMML</sequence>
<feature type="transmembrane region" description="Helical" evidence="1">
    <location>
        <begin position="105"/>
        <end position="127"/>
    </location>
</feature>